<dbReference type="AlphaFoldDB" id="A0A433TGJ2"/>
<dbReference type="PANTHER" id="PTHR31569:SF4">
    <property type="entry name" value="SWIM-TYPE DOMAIN-CONTAINING PROTEIN"/>
    <property type="match status" value="1"/>
</dbReference>
<sequence length="422" mass="48566">MSDLLEVGIEFESFDAFQAAMEQYEDTHFIQFSRIDSRSVEKAQEVTPTKMYNPVIQFVQLTYACTFGPRKVASKSSGIRNTSSRKIDCPVRLRISSTPDGQRLVIRESQLDGHNHEVSEELYKSMSRQKQLEEETEVEIFNLISSHNDKRLARMLVRDRLTQEMGRSISIKDILNIEKKIARRLEREKSLDKTKICENSEETLKGENNEESTMEATNEGTEEAPKTEEVTEPSTDNTEGKENQDNPEEDHHKELDSEEEGDTVRENKADSDGDSNTEKAPPPKKAKSQPSSATRRPQRHRREPRRFRDALTNGTKVLHTSKDKVVSILSPEEVEEIGSAVLDTPSRSVVKVKEEAGVRGRKRKQEDKRVSWSDADFEAEEEYRRKKLAIQEELLEMERKRMKMLDTIVEKLDLILHNQSKT</sequence>
<feature type="compositionally biased region" description="Basic and acidic residues" evidence="1">
    <location>
        <begin position="198"/>
        <end position="208"/>
    </location>
</feature>
<organism evidence="3 4">
    <name type="scientific">Elysia chlorotica</name>
    <name type="common">Eastern emerald elysia</name>
    <name type="synonym">Sea slug</name>
    <dbReference type="NCBI Taxonomy" id="188477"/>
    <lineage>
        <taxon>Eukaryota</taxon>
        <taxon>Metazoa</taxon>
        <taxon>Spiralia</taxon>
        <taxon>Lophotrochozoa</taxon>
        <taxon>Mollusca</taxon>
        <taxon>Gastropoda</taxon>
        <taxon>Heterobranchia</taxon>
        <taxon>Euthyneura</taxon>
        <taxon>Panpulmonata</taxon>
        <taxon>Sacoglossa</taxon>
        <taxon>Placobranchoidea</taxon>
        <taxon>Plakobranchidae</taxon>
        <taxon>Elysia</taxon>
    </lineage>
</organism>
<dbReference type="Proteomes" id="UP000271974">
    <property type="component" value="Unassembled WGS sequence"/>
</dbReference>
<comment type="caution">
    <text evidence="3">The sequence shown here is derived from an EMBL/GenBank/DDBJ whole genome shotgun (WGS) entry which is preliminary data.</text>
</comment>
<keyword evidence="4" id="KW-1185">Reference proteome</keyword>
<proteinExistence type="predicted"/>
<feature type="domain" description="ZSWIM3 N-terminal" evidence="2">
    <location>
        <begin position="5"/>
        <end position="116"/>
    </location>
</feature>
<accession>A0A433TGJ2</accession>
<dbReference type="InterPro" id="IPR048325">
    <property type="entry name" value="ZSWIM3_N"/>
</dbReference>
<reference evidence="3 4" key="1">
    <citation type="submission" date="2019-01" db="EMBL/GenBank/DDBJ databases">
        <title>A draft genome assembly of the solar-powered sea slug Elysia chlorotica.</title>
        <authorList>
            <person name="Cai H."/>
            <person name="Li Q."/>
            <person name="Fang X."/>
            <person name="Li J."/>
            <person name="Curtis N.E."/>
            <person name="Altenburger A."/>
            <person name="Shibata T."/>
            <person name="Feng M."/>
            <person name="Maeda T."/>
            <person name="Schwartz J.A."/>
            <person name="Shigenobu S."/>
            <person name="Lundholm N."/>
            <person name="Nishiyama T."/>
            <person name="Yang H."/>
            <person name="Hasebe M."/>
            <person name="Li S."/>
            <person name="Pierce S.K."/>
            <person name="Wang J."/>
        </authorList>
    </citation>
    <scope>NUCLEOTIDE SEQUENCE [LARGE SCALE GENOMIC DNA]</scope>
    <source>
        <strain evidence="3">EC2010</strain>
        <tissue evidence="3">Whole organism of an adult</tissue>
    </source>
</reference>
<dbReference type="PANTHER" id="PTHR31569">
    <property type="entry name" value="SWIM-TYPE DOMAIN-CONTAINING PROTEIN"/>
    <property type="match status" value="1"/>
</dbReference>
<dbReference type="Pfam" id="PF21599">
    <property type="entry name" value="ZSWIM3_N"/>
    <property type="match status" value="1"/>
</dbReference>
<evidence type="ECO:0000259" key="2">
    <source>
        <dbReference type="Pfam" id="PF21599"/>
    </source>
</evidence>
<feature type="compositionally biased region" description="Basic and acidic residues" evidence="1">
    <location>
        <begin position="262"/>
        <end position="271"/>
    </location>
</feature>
<feature type="compositionally biased region" description="Basic and acidic residues" evidence="1">
    <location>
        <begin position="238"/>
        <end position="255"/>
    </location>
</feature>
<evidence type="ECO:0000313" key="4">
    <source>
        <dbReference type="Proteomes" id="UP000271974"/>
    </source>
</evidence>
<feature type="region of interest" description="Disordered" evidence="1">
    <location>
        <begin position="198"/>
        <end position="318"/>
    </location>
</feature>
<dbReference type="EMBL" id="RQTK01000380">
    <property type="protein sequence ID" value="RUS80654.1"/>
    <property type="molecule type" value="Genomic_DNA"/>
</dbReference>
<dbReference type="STRING" id="188477.A0A433TGJ2"/>
<evidence type="ECO:0000313" key="3">
    <source>
        <dbReference type="EMBL" id="RUS80654.1"/>
    </source>
</evidence>
<dbReference type="InterPro" id="IPR052579">
    <property type="entry name" value="Zinc_finger_SWIM"/>
</dbReference>
<name>A0A433TGJ2_ELYCH</name>
<protein>
    <recommendedName>
        <fullName evidence="2">ZSWIM3 N-terminal domain-containing protein</fullName>
    </recommendedName>
</protein>
<feature type="compositionally biased region" description="Basic residues" evidence="1">
    <location>
        <begin position="296"/>
        <end position="305"/>
    </location>
</feature>
<dbReference type="OrthoDB" id="124789at2759"/>
<evidence type="ECO:0000256" key="1">
    <source>
        <dbReference type="SAM" id="MobiDB-lite"/>
    </source>
</evidence>
<gene>
    <name evidence="3" type="ORF">EGW08_011604</name>
</gene>